<evidence type="ECO:0000313" key="1">
    <source>
        <dbReference type="EMBL" id="CAL7937776.1"/>
    </source>
</evidence>
<proteinExistence type="predicted"/>
<name>A0ABP1NC19_XYLVO</name>
<organism evidence="1 2">
    <name type="scientific">Xylocopa violacea</name>
    <name type="common">Violet carpenter bee</name>
    <name type="synonym">Apis violacea</name>
    <dbReference type="NCBI Taxonomy" id="135666"/>
    <lineage>
        <taxon>Eukaryota</taxon>
        <taxon>Metazoa</taxon>
        <taxon>Ecdysozoa</taxon>
        <taxon>Arthropoda</taxon>
        <taxon>Hexapoda</taxon>
        <taxon>Insecta</taxon>
        <taxon>Pterygota</taxon>
        <taxon>Neoptera</taxon>
        <taxon>Endopterygota</taxon>
        <taxon>Hymenoptera</taxon>
        <taxon>Apocrita</taxon>
        <taxon>Aculeata</taxon>
        <taxon>Apoidea</taxon>
        <taxon>Anthophila</taxon>
        <taxon>Apidae</taxon>
        <taxon>Xylocopa</taxon>
        <taxon>Xylocopa</taxon>
    </lineage>
</organism>
<comment type="caution">
    <text evidence="1">The sequence shown here is derived from an EMBL/GenBank/DDBJ whole genome shotgun (WGS) entry which is preliminary data.</text>
</comment>
<accession>A0ABP1NC19</accession>
<evidence type="ECO:0000313" key="2">
    <source>
        <dbReference type="Proteomes" id="UP001642520"/>
    </source>
</evidence>
<keyword evidence="2" id="KW-1185">Reference proteome</keyword>
<gene>
    <name evidence="1" type="ORF">XYLVIOL_LOCUS2903</name>
</gene>
<reference evidence="1 2" key="1">
    <citation type="submission" date="2024-08" db="EMBL/GenBank/DDBJ databases">
        <authorList>
            <person name="Will J Nash"/>
            <person name="Angela Man"/>
            <person name="Seanna McTaggart"/>
            <person name="Kendall Baker"/>
            <person name="Tom Barker"/>
            <person name="Leah Catchpole"/>
            <person name="Alex Durrant"/>
            <person name="Karim Gharbi"/>
            <person name="Naomi Irish"/>
            <person name="Gemy Kaithakottil"/>
            <person name="Debby Ku"/>
            <person name="Aaliyah Providence"/>
            <person name="Felix Shaw"/>
            <person name="David Swarbreck"/>
            <person name="Chris Watkins"/>
            <person name="Ann M. McCartney"/>
            <person name="Giulio Formenti"/>
            <person name="Alice Mouton"/>
            <person name="Noel Vella"/>
            <person name="Bjorn M von Reumont"/>
            <person name="Adriana Vella"/>
            <person name="Wilfried Haerty"/>
        </authorList>
    </citation>
    <scope>NUCLEOTIDE SEQUENCE [LARGE SCALE GENOMIC DNA]</scope>
</reference>
<protein>
    <submittedName>
        <fullName evidence="1">Uncharacterized protein</fullName>
    </submittedName>
</protein>
<dbReference type="EMBL" id="CAXAJV020001288">
    <property type="protein sequence ID" value="CAL7937776.1"/>
    <property type="molecule type" value="Genomic_DNA"/>
</dbReference>
<sequence>MNDLNEFYKKIQMYLMKKSQEYGELKLLNACVTVENTNQINDICKSVTNIFETYNIPIVEKVSINNRRCVQSYKYLLLNTNFENQERLAEDIVSGHLVDMCPSLSQYLFIQILWNLEYEKILVESLLYMPFDLCIEILKLVPKHIDRLPFRRSIAIVYRLMSIIYIKFFQLMEFGIQSKNIKESIENLLLNFEEFLLFLNSPELLCLKGVSSLKKCERQGIMLKKLITTTRTLLENRNKGILISEDLEKLYKITFGTEAFVKCESTLIQSTISKLNQQLMDFLLNKIKEVDCNTYISWTELDDDENITISLQRSIGIESYYFREFMLKDEELSENTCLIGILQHLSSKPDPEQSNFVLSLEELCCMISNGKTEGIVELLCRYKEWDRSILNFIYDNRSLLDKKGCLTLLEYLTFILTESTDEDMKEFSYTLIMKILALQSIPDLYEIIMMYLTRYDGKSCLELPHTEEAFHEFIIRNANLKMSTNLKTVLLFVLRNPRMVLTTLLKITIGHLQYRNIMISPNDLLLLSPLMQVRKDNDHLFLTSILRTICIENTEWNSKKFREFLEVMLNSSIIKVDGLINNVFIPYLKEDSFNASNIISIINNIRKLQVKCTKDTNVKDLIMALAKRMSSLRKDTSISRYVSSEIFVQIRRILLYFLENKTFPFSTKKEIICGIESVIEPADKLYFASLWYLMQKDVTVVDIIQDYGRRCFVVLNRLKDDPKTSEKLRHYLLNLNLQKEDFLRHLIIRSTDDEYKRLGSDLVMMYWFVFGWTDKIDAYDHFLRLTIEACCLSLEYPSIGGNDLFPFLIQSFTHFCTMFVCIKGIANYEQIYQSLIRNINKLDESIKYSPYAHLFTSCLSHLNDNTADDPINILQDVLNTFNHFSDKCLKIKNESNEKIQKMTHSPKVSNFYITHEIISACIKVPAKEAHECINRMNELFLSD</sequence>
<dbReference type="Proteomes" id="UP001642520">
    <property type="component" value="Unassembled WGS sequence"/>
</dbReference>